<reference evidence="2" key="1">
    <citation type="journal article" date="2019" name="Int. J. Syst. Evol. Microbiol.">
        <title>The Global Catalogue of Microorganisms (GCM) 10K type strain sequencing project: providing services to taxonomists for standard genome sequencing and annotation.</title>
        <authorList>
            <consortium name="The Broad Institute Genomics Platform"/>
            <consortium name="The Broad Institute Genome Sequencing Center for Infectious Disease"/>
            <person name="Wu L."/>
            <person name="Ma J."/>
        </authorList>
    </citation>
    <scope>NUCLEOTIDE SEQUENCE [LARGE SCALE GENOMIC DNA]</scope>
    <source>
        <strain evidence="2">JCM 18302</strain>
    </source>
</reference>
<dbReference type="EMBL" id="BAABJO010000006">
    <property type="protein sequence ID" value="GAA5117046.1"/>
    <property type="molecule type" value="Genomic_DNA"/>
</dbReference>
<accession>A0ABP9NI90</accession>
<organism evidence="1 2">
    <name type="scientific">Pseudonocardia adelaidensis</name>
    <dbReference type="NCBI Taxonomy" id="648754"/>
    <lineage>
        <taxon>Bacteria</taxon>
        <taxon>Bacillati</taxon>
        <taxon>Actinomycetota</taxon>
        <taxon>Actinomycetes</taxon>
        <taxon>Pseudonocardiales</taxon>
        <taxon>Pseudonocardiaceae</taxon>
        <taxon>Pseudonocardia</taxon>
    </lineage>
</organism>
<gene>
    <name evidence="1" type="ORF">GCM10023320_18730</name>
</gene>
<sequence length="134" mass="15178">MTSRTFDELMTEVMASADTFGHRQHVHLTWLAVRRTGMPAAVALVAEGIRRTARYAGAPQKYHVTMSRAWVELVAHHTAEHPTPDFTTFADRNPELLDKRLLSRFYRSTTLAGAAARTGWVEPDLAPFPWTVRF</sequence>
<dbReference type="RefSeq" id="WP_345604481.1">
    <property type="nucleotide sequence ID" value="NZ_BAABJO010000006.1"/>
</dbReference>
<keyword evidence="2" id="KW-1185">Reference proteome</keyword>
<name>A0ABP9NI90_9PSEU</name>
<proteinExistence type="predicted"/>
<comment type="caution">
    <text evidence="1">The sequence shown here is derived from an EMBL/GenBank/DDBJ whole genome shotgun (WGS) entry which is preliminary data.</text>
</comment>
<evidence type="ECO:0000313" key="2">
    <source>
        <dbReference type="Proteomes" id="UP001500804"/>
    </source>
</evidence>
<evidence type="ECO:0000313" key="1">
    <source>
        <dbReference type="EMBL" id="GAA5117046.1"/>
    </source>
</evidence>
<dbReference type="Proteomes" id="UP001500804">
    <property type="component" value="Unassembled WGS sequence"/>
</dbReference>
<protein>
    <submittedName>
        <fullName evidence="1">Uncharacterized protein</fullName>
    </submittedName>
</protein>